<accession>A0A9K3HTS9</accession>
<dbReference type="PANTHER" id="PTHR27003:SF383">
    <property type="entry name" value="TYROSINE-PROTEIN KINASE, NON-RECEPTOR JAK_TYK2-RELATED"/>
    <property type="match status" value="1"/>
</dbReference>
<protein>
    <recommendedName>
        <fullName evidence="1">Protein kinase domain-containing protein</fullName>
    </recommendedName>
</protein>
<dbReference type="InterPro" id="IPR011009">
    <property type="entry name" value="Kinase-like_dom_sf"/>
</dbReference>
<feature type="domain" description="Protein kinase" evidence="1">
    <location>
        <begin position="1"/>
        <end position="77"/>
    </location>
</feature>
<proteinExistence type="predicted"/>
<comment type="caution">
    <text evidence="2">The sequence shown here is derived from an EMBL/GenBank/DDBJ whole genome shotgun (WGS) entry which is preliminary data.</text>
</comment>
<dbReference type="PANTHER" id="PTHR27003">
    <property type="entry name" value="OS07G0166700 PROTEIN"/>
    <property type="match status" value="1"/>
</dbReference>
<dbReference type="GO" id="GO:0005524">
    <property type="term" value="F:ATP binding"/>
    <property type="evidence" value="ECO:0007669"/>
    <property type="project" value="InterPro"/>
</dbReference>
<evidence type="ECO:0000259" key="1">
    <source>
        <dbReference type="PROSITE" id="PS50011"/>
    </source>
</evidence>
<dbReference type="Gramene" id="mRNA:HanXRQr2_Chr11g0519591">
    <property type="protein sequence ID" value="CDS:HanXRQr2_Chr11g0519591.1"/>
    <property type="gene ID" value="HanXRQr2_Chr11g0519591"/>
</dbReference>
<dbReference type="Proteomes" id="UP000215914">
    <property type="component" value="Unassembled WGS sequence"/>
</dbReference>
<reference evidence="2" key="2">
    <citation type="submission" date="2020-06" db="EMBL/GenBank/DDBJ databases">
        <title>Helianthus annuus Genome sequencing and assembly Release 2.</title>
        <authorList>
            <person name="Gouzy J."/>
            <person name="Langlade N."/>
            <person name="Munos S."/>
        </authorList>
    </citation>
    <scope>NUCLEOTIDE SEQUENCE</scope>
    <source>
        <tissue evidence="2">Leaves</tissue>
    </source>
</reference>
<dbReference type="SUPFAM" id="SSF56112">
    <property type="entry name" value="Protein kinase-like (PK-like)"/>
    <property type="match status" value="1"/>
</dbReference>
<dbReference type="Gene3D" id="1.10.510.10">
    <property type="entry name" value="Transferase(Phosphotransferase) domain 1"/>
    <property type="match status" value="1"/>
</dbReference>
<sequence length="77" mass="8679">MDQVVLSEPIGTIGYLDPEIEKSKGVTCKSDIYAFGVVLFEILCGRRAYIRNDANRLLAPLVMQHYENDTVARYNPS</sequence>
<dbReference type="InterPro" id="IPR001245">
    <property type="entry name" value="Ser-Thr/Tyr_kinase_cat_dom"/>
</dbReference>
<dbReference type="AlphaFoldDB" id="A0A9K3HTS9"/>
<dbReference type="Pfam" id="PF07714">
    <property type="entry name" value="PK_Tyr_Ser-Thr"/>
    <property type="match status" value="1"/>
</dbReference>
<dbReference type="PROSITE" id="PS50011">
    <property type="entry name" value="PROTEIN_KINASE_DOM"/>
    <property type="match status" value="1"/>
</dbReference>
<reference evidence="2" key="1">
    <citation type="journal article" date="2017" name="Nature">
        <title>The sunflower genome provides insights into oil metabolism, flowering and Asterid evolution.</title>
        <authorList>
            <person name="Badouin H."/>
            <person name="Gouzy J."/>
            <person name="Grassa C.J."/>
            <person name="Murat F."/>
            <person name="Staton S.E."/>
            <person name="Cottret L."/>
            <person name="Lelandais-Briere C."/>
            <person name="Owens G.L."/>
            <person name="Carrere S."/>
            <person name="Mayjonade B."/>
            <person name="Legrand L."/>
            <person name="Gill N."/>
            <person name="Kane N.C."/>
            <person name="Bowers J.E."/>
            <person name="Hubner S."/>
            <person name="Bellec A."/>
            <person name="Berard A."/>
            <person name="Berges H."/>
            <person name="Blanchet N."/>
            <person name="Boniface M.C."/>
            <person name="Brunel D."/>
            <person name="Catrice O."/>
            <person name="Chaidir N."/>
            <person name="Claudel C."/>
            <person name="Donnadieu C."/>
            <person name="Faraut T."/>
            <person name="Fievet G."/>
            <person name="Helmstetter N."/>
            <person name="King M."/>
            <person name="Knapp S.J."/>
            <person name="Lai Z."/>
            <person name="Le Paslier M.C."/>
            <person name="Lippi Y."/>
            <person name="Lorenzon L."/>
            <person name="Mandel J.R."/>
            <person name="Marage G."/>
            <person name="Marchand G."/>
            <person name="Marquand E."/>
            <person name="Bret-Mestries E."/>
            <person name="Morien E."/>
            <person name="Nambeesan S."/>
            <person name="Nguyen T."/>
            <person name="Pegot-Espagnet P."/>
            <person name="Pouilly N."/>
            <person name="Raftis F."/>
            <person name="Sallet E."/>
            <person name="Schiex T."/>
            <person name="Thomas J."/>
            <person name="Vandecasteele C."/>
            <person name="Vares D."/>
            <person name="Vear F."/>
            <person name="Vautrin S."/>
            <person name="Crespi M."/>
            <person name="Mangin B."/>
            <person name="Burke J.M."/>
            <person name="Salse J."/>
            <person name="Munos S."/>
            <person name="Vincourt P."/>
            <person name="Rieseberg L.H."/>
            <person name="Langlade N.B."/>
        </authorList>
    </citation>
    <scope>NUCLEOTIDE SEQUENCE</scope>
    <source>
        <tissue evidence="2">Leaves</tissue>
    </source>
</reference>
<gene>
    <name evidence="2" type="ORF">HanXRQr2_Chr11g0519591</name>
</gene>
<name>A0A9K3HTS9_HELAN</name>
<dbReference type="EMBL" id="MNCJ02000326">
    <property type="protein sequence ID" value="KAF5784442.1"/>
    <property type="molecule type" value="Genomic_DNA"/>
</dbReference>
<dbReference type="InterPro" id="IPR000719">
    <property type="entry name" value="Prot_kinase_dom"/>
</dbReference>
<evidence type="ECO:0000313" key="2">
    <source>
        <dbReference type="EMBL" id="KAF5784442.1"/>
    </source>
</evidence>
<dbReference type="InterPro" id="IPR045272">
    <property type="entry name" value="ANXUR1/2-like"/>
</dbReference>
<keyword evidence="2" id="KW-0808">Transferase</keyword>
<organism evidence="2 3">
    <name type="scientific">Helianthus annuus</name>
    <name type="common">Common sunflower</name>
    <dbReference type="NCBI Taxonomy" id="4232"/>
    <lineage>
        <taxon>Eukaryota</taxon>
        <taxon>Viridiplantae</taxon>
        <taxon>Streptophyta</taxon>
        <taxon>Embryophyta</taxon>
        <taxon>Tracheophyta</taxon>
        <taxon>Spermatophyta</taxon>
        <taxon>Magnoliopsida</taxon>
        <taxon>eudicotyledons</taxon>
        <taxon>Gunneridae</taxon>
        <taxon>Pentapetalae</taxon>
        <taxon>asterids</taxon>
        <taxon>campanulids</taxon>
        <taxon>Asterales</taxon>
        <taxon>Asteraceae</taxon>
        <taxon>Asteroideae</taxon>
        <taxon>Heliantheae alliance</taxon>
        <taxon>Heliantheae</taxon>
        <taxon>Helianthus</taxon>
    </lineage>
</organism>
<keyword evidence="3" id="KW-1185">Reference proteome</keyword>
<evidence type="ECO:0000313" key="3">
    <source>
        <dbReference type="Proteomes" id="UP000215914"/>
    </source>
</evidence>
<dbReference type="GO" id="GO:0004714">
    <property type="term" value="F:transmembrane receptor protein tyrosine kinase activity"/>
    <property type="evidence" value="ECO:0007669"/>
    <property type="project" value="InterPro"/>
</dbReference>